<keyword evidence="2" id="KW-1185">Reference proteome</keyword>
<dbReference type="EMBL" id="JAOSHO010001173">
    <property type="protein sequence ID" value="MCW1248578.1"/>
    <property type="molecule type" value="Genomic_DNA"/>
</dbReference>
<gene>
    <name evidence="1" type="ORF">OC610_29435</name>
</gene>
<feature type="non-terminal residue" evidence="1">
    <location>
        <position position="1"/>
    </location>
</feature>
<dbReference type="Gene3D" id="2.180.10.10">
    <property type="entry name" value="RHS repeat-associated core"/>
    <property type="match status" value="1"/>
</dbReference>
<evidence type="ECO:0000313" key="1">
    <source>
        <dbReference type="EMBL" id="MCW1248578.1"/>
    </source>
</evidence>
<dbReference type="RefSeq" id="WP_264433403.1">
    <property type="nucleotide sequence ID" value="NZ_JAOSHO010001173.1"/>
</dbReference>
<protein>
    <submittedName>
        <fullName evidence="1">YD repeat-containing protein</fullName>
    </submittedName>
</protein>
<dbReference type="InterPro" id="IPR006530">
    <property type="entry name" value="YD"/>
</dbReference>
<dbReference type="InterPro" id="IPR031325">
    <property type="entry name" value="RHS_repeat"/>
</dbReference>
<comment type="caution">
    <text evidence="1">The sequence shown here is derived from an EMBL/GenBank/DDBJ whole genome shotgun (WGS) entry which is preliminary data.</text>
</comment>
<accession>A0ABT3FHL7</accession>
<dbReference type="NCBIfam" id="TIGR01643">
    <property type="entry name" value="YD_repeat_2x"/>
    <property type="match status" value="2"/>
</dbReference>
<sequence>GRLLTRQDEHGAITHHQWDAVGRLLQTTLPGGATRAWRYNAYGKVIAERDELGRTTRYEYTDDLHLITRRLNPDG</sequence>
<evidence type="ECO:0000313" key="2">
    <source>
        <dbReference type="Proteomes" id="UP001061999"/>
    </source>
</evidence>
<proteinExistence type="predicted"/>
<dbReference type="Proteomes" id="UP001061999">
    <property type="component" value="Unassembled WGS sequence"/>
</dbReference>
<dbReference type="Pfam" id="PF05593">
    <property type="entry name" value="RHS_repeat"/>
    <property type="match status" value="2"/>
</dbReference>
<reference evidence="1" key="1">
    <citation type="submission" date="2022-07" db="EMBL/GenBank/DDBJ databases">
        <title>Pseudomonas agronomica sp. nov.: a novel bacterium with biotechnological application in the synthesis of biofertilizers from valorized agricultural residues.</title>
        <authorList>
            <person name="Robas M."/>
            <person name="Fernandez V.M."/>
            <person name="Luna L."/>
            <person name="Provanza A."/>
            <person name="Jimenez P.A."/>
        </authorList>
    </citation>
    <scope>NUCLEOTIDE SEQUENCE</scope>
    <source>
        <strain evidence="1">SAICEU22T</strain>
    </source>
</reference>
<name>A0ABT3FHL7_9PSED</name>
<feature type="non-terminal residue" evidence="1">
    <location>
        <position position="75"/>
    </location>
</feature>
<organism evidence="1 2">
    <name type="scientific">Pseudomonas agronomica</name>
    <dbReference type="NCBI Taxonomy" id="2979328"/>
    <lineage>
        <taxon>Bacteria</taxon>
        <taxon>Pseudomonadati</taxon>
        <taxon>Pseudomonadota</taxon>
        <taxon>Gammaproteobacteria</taxon>
        <taxon>Pseudomonadales</taxon>
        <taxon>Pseudomonadaceae</taxon>
        <taxon>Pseudomonas</taxon>
    </lineage>
</organism>